<dbReference type="PANTHER" id="PTHR30562">
    <property type="entry name" value="UVRC/OXIDOREDUCTASE"/>
    <property type="match status" value="1"/>
</dbReference>
<evidence type="ECO:0000256" key="2">
    <source>
        <dbReference type="ARBA" id="ARBA00022763"/>
    </source>
</evidence>
<dbReference type="GO" id="GO:0009381">
    <property type="term" value="F:excinuclease ABC activity"/>
    <property type="evidence" value="ECO:0007669"/>
    <property type="project" value="InterPro"/>
</dbReference>
<keyword evidence="4" id="KW-0267">Excision nuclease</keyword>
<evidence type="ECO:0000259" key="6">
    <source>
        <dbReference type="PROSITE" id="PS50164"/>
    </source>
</evidence>
<evidence type="ECO:0000256" key="1">
    <source>
        <dbReference type="ARBA" id="ARBA00022490"/>
    </source>
</evidence>
<keyword evidence="2" id="KW-0227">DNA damage</keyword>
<dbReference type="InterPro" id="IPR036876">
    <property type="entry name" value="UVR_dom_sf"/>
</dbReference>
<dbReference type="Gene3D" id="3.30.420.340">
    <property type="entry name" value="UvrC, RNAse H endonuclease domain"/>
    <property type="match status" value="1"/>
</dbReference>
<evidence type="ECO:0000259" key="7">
    <source>
        <dbReference type="PROSITE" id="PS50165"/>
    </source>
</evidence>
<evidence type="ECO:0000313" key="8">
    <source>
        <dbReference type="EMBL" id="KKS84692.1"/>
    </source>
</evidence>
<proteinExistence type="predicted"/>
<evidence type="ECO:0000256" key="5">
    <source>
        <dbReference type="ARBA" id="ARBA00023204"/>
    </source>
</evidence>
<dbReference type="AlphaFoldDB" id="A0A0G1CGP2"/>
<comment type="caution">
    <text evidence="8">The sequence shown here is derived from an EMBL/GenBank/DDBJ whole genome shotgun (WGS) entry which is preliminary data.</text>
</comment>
<sequence length="453" mass="52280">MSNAKLRAKISSAPKRPGIYRYLDEKGGVLYVGKALQLQDRLKSYFQTDVSAKTRQMLTLARSVNWIETGSEFAALLLEARLIKLHQPHYNIALRDDKSYIYVFISTGEEFPIVILARKPKQNITKGKWELCENLKGEYFGPFASNRVTRELLRRLRRVVPFCQQKPGARRVCFYHHLGLCSPCPAGIRKTSGIEYQELKRQYRSQIRKLAQILSGKLDLVQKELTNEMNSFAQNLEFENAQAAKRQLRRFEWLLAYHDTTSAFLGNPNFYFDEQHKACDELQLLLKKHNVVLDYPHRIECFDVSTFGGTDSFASQVVFIDGVPEKKDYRLYRMRAQGKPNDVAMLAEAVKRRLTHKEWPFPDLLVVDGGKPQVSTVNKILEQNTPKLPLIGLAKRNEQIIISTHDGFSTITLVRTHLTLQLIQAIRDEAHRFANSRHRRARAKRILTEALRI</sequence>
<dbReference type="InterPro" id="IPR001162">
    <property type="entry name" value="UvrC_RNase_H_dom"/>
</dbReference>
<dbReference type="SMART" id="SM00465">
    <property type="entry name" value="GIYc"/>
    <property type="match status" value="1"/>
</dbReference>
<dbReference type="FunFam" id="3.40.1440.10:FF:000001">
    <property type="entry name" value="UvrABC system protein C"/>
    <property type="match status" value="1"/>
</dbReference>
<protein>
    <submittedName>
        <fullName evidence="8">Excinuclease ABC, C subunit domain protein</fullName>
    </submittedName>
</protein>
<dbReference type="STRING" id="1618436.UV59_C0015G0015"/>
<evidence type="ECO:0000313" key="9">
    <source>
        <dbReference type="Proteomes" id="UP000034543"/>
    </source>
</evidence>
<reference evidence="8 9" key="1">
    <citation type="journal article" date="2015" name="Nature">
        <title>rRNA introns, odd ribosomes, and small enigmatic genomes across a large radiation of phyla.</title>
        <authorList>
            <person name="Brown C.T."/>
            <person name="Hug L.A."/>
            <person name="Thomas B.C."/>
            <person name="Sharon I."/>
            <person name="Castelle C.J."/>
            <person name="Singh A."/>
            <person name="Wilkins M.J."/>
            <person name="Williams K.H."/>
            <person name="Banfield J.F."/>
        </authorList>
    </citation>
    <scope>NUCLEOTIDE SEQUENCE [LARGE SCALE GENOMIC DNA]</scope>
</reference>
<feature type="domain" description="UvrC family homology region profile" evidence="7">
    <location>
        <begin position="280"/>
        <end position="381"/>
    </location>
</feature>
<feature type="domain" description="GIY-YIG" evidence="6">
    <location>
        <begin position="15"/>
        <end position="92"/>
    </location>
</feature>
<dbReference type="CDD" id="cd10434">
    <property type="entry name" value="GIY-YIG_UvrC_Cho"/>
    <property type="match status" value="1"/>
</dbReference>
<evidence type="ECO:0000256" key="4">
    <source>
        <dbReference type="ARBA" id="ARBA00022881"/>
    </source>
</evidence>
<gene>
    <name evidence="8" type="ORF">UV59_C0015G0015</name>
</gene>
<dbReference type="SUPFAM" id="SSF46600">
    <property type="entry name" value="C-terminal UvrC-binding domain of UvrB"/>
    <property type="match status" value="1"/>
</dbReference>
<dbReference type="Proteomes" id="UP000034543">
    <property type="component" value="Unassembled WGS sequence"/>
</dbReference>
<dbReference type="Pfam" id="PF08459">
    <property type="entry name" value="UvrC_RNaseH_dom"/>
    <property type="match status" value="1"/>
</dbReference>
<name>A0A0G1CGP2_9BACT</name>
<dbReference type="GO" id="GO:0006289">
    <property type="term" value="P:nucleotide-excision repair"/>
    <property type="evidence" value="ECO:0007669"/>
    <property type="project" value="InterPro"/>
</dbReference>
<dbReference type="InterPro" id="IPR000305">
    <property type="entry name" value="GIY-YIG_endonuc"/>
</dbReference>
<evidence type="ECO:0000256" key="3">
    <source>
        <dbReference type="ARBA" id="ARBA00022769"/>
    </source>
</evidence>
<keyword evidence="5" id="KW-0234">DNA repair</keyword>
<dbReference type="Gene3D" id="3.40.1440.10">
    <property type="entry name" value="GIY-YIG endonuclease"/>
    <property type="match status" value="1"/>
</dbReference>
<dbReference type="InterPro" id="IPR047296">
    <property type="entry name" value="GIY-YIG_UvrC_Cho"/>
</dbReference>
<keyword evidence="3" id="KW-0228">DNA excision</keyword>
<organism evidence="8 9">
    <name type="scientific">Candidatus Gottesmanbacteria bacterium GW2011_GWA1_43_11</name>
    <dbReference type="NCBI Taxonomy" id="1618436"/>
    <lineage>
        <taxon>Bacteria</taxon>
        <taxon>Candidatus Gottesmaniibacteriota</taxon>
    </lineage>
</organism>
<dbReference type="PANTHER" id="PTHR30562:SF1">
    <property type="entry name" value="UVRABC SYSTEM PROTEIN C"/>
    <property type="match status" value="1"/>
</dbReference>
<dbReference type="InterPro" id="IPR038476">
    <property type="entry name" value="UvrC_RNase_H_dom_sf"/>
</dbReference>
<dbReference type="PROSITE" id="PS50164">
    <property type="entry name" value="GIY_YIG"/>
    <property type="match status" value="1"/>
</dbReference>
<dbReference type="PATRIC" id="fig|1618436.3.peg.816"/>
<dbReference type="EMBL" id="LCFB01000015">
    <property type="protein sequence ID" value="KKS84692.1"/>
    <property type="molecule type" value="Genomic_DNA"/>
</dbReference>
<keyword evidence="1" id="KW-0963">Cytoplasm</keyword>
<dbReference type="PROSITE" id="PS50165">
    <property type="entry name" value="UVRC"/>
    <property type="match status" value="1"/>
</dbReference>
<accession>A0A0G1CGP2</accession>
<dbReference type="Pfam" id="PF01541">
    <property type="entry name" value="GIY-YIG"/>
    <property type="match status" value="1"/>
</dbReference>
<dbReference type="SUPFAM" id="SSF82771">
    <property type="entry name" value="GIY-YIG endonuclease"/>
    <property type="match status" value="1"/>
</dbReference>
<dbReference type="GO" id="GO:0009380">
    <property type="term" value="C:excinuclease repair complex"/>
    <property type="evidence" value="ECO:0007669"/>
    <property type="project" value="TreeGrafter"/>
</dbReference>
<dbReference type="InterPro" id="IPR035901">
    <property type="entry name" value="GIY-YIG_endonuc_sf"/>
</dbReference>
<dbReference type="InterPro" id="IPR050066">
    <property type="entry name" value="UvrABC_protein_C"/>
</dbReference>